<feature type="non-terminal residue" evidence="1">
    <location>
        <position position="80"/>
    </location>
</feature>
<gene>
    <name evidence="1" type="ORF">ACFQEU_16425</name>
</gene>
<reference evidence="1 2" key="1">
    <citation type="journal article" date="2019" name="Int. J. Syst. Evol. Microbiol.">
        <title>The Global Catalogue of Microorganisms (GCM) 10K type strain sequencing project: providing services to taxonomists for standard genome sequencing and annotation.</title>
        <authorList>
            <consortium name="The Broad Institute Genomics Platform"/>
            <consortium name="The Broad Institute Genome Sequencing Center for Infectious Disease"/>
            <person name="Wu L."/>
            <person name="Ma J."/>
        </authorList>
    </citation>
    <scope>NUCLEOTIDE SEQUENCE [LARGE SCALE GENOMIC DNA]</scope>
    <source>
        <strain evidence="1 2">CGMCC 1.3239</strain>
    </source>
</reference>
<evidence type="ECO:0000313" key="2">
    <source>
        <dbReference type="Proteomes" id="UP001596442"/>
    </source>
</evidence>
<sequence>MREERSGARDTLESLAAGEIDVDEAESRLAGYVTTESGRFDADRERRRGIPEAVLAEGKRPAEVASLATTALETTGRALV</sequence>
<comment type="caution">
    <text evidence="1">The sequence shown here is derived from an EMBL/GenBank/DDBJ whole genome shotgun (WGS) entry which is preliminary data.</text>
</comment>
<keyword evidence="2" id="KW-1185">Reference proteome</keyword>
<dbReference type="Proteomes" id="UP001596442">
    <property type="component" value="Unassembled WGS sequence"/>
</dbReference>
<evidence type="ECO:0000313" key="1">
    <source>
        <dbReference type="EMBL" id="MFC6755033.1"/>
    </source>
</evidence>
<proteinExistence type="predicted"/>
<organism evidence="1 2">
    <name type="scientific">Halorubrum tibetense</name>
    <dbReference type="NCBI Taxonomy" id="175631"/>
    <lineage>
        <taxon>Archaea</taxon>
        <taxon>Methanobacteriati</taxon>
        <taxon>Methanobacteriota</taxon>
        <taxon>Stenosarchaea group</taxon>
        <taxon>Halobacteria</taxon>
        <taxon>Halobacteriales</taxon>
        <taxon>Haloferacaceae</taxon>
        <taxon>Halorubrum</taxon>
    </lineage>
</organism>
<name>A0ABD5SDF0_9EURY</name>
<dbReference type="EMBL" id="JBHSWW010000489">
    <property type="protein sequence ID" value="MFC6755033.1"/>
    <property type="molecule type" value="Genomic_DNA"/>
</dbReference>
<protein>
    <submittedName>
        <fullName evidence="1">Uncharacterized protein</fullName>
    </submittedName>
</protein>
<accession>A0ABD5SDF0</accession>
<dbReference type="AlphaFoldDB" id="A0ABD5SDF0"/>